<proteinExistence type="inferred from homology"/>
<dbReference type="EMBL" id="JBGUBD010000006">
    <property type="protein sequence ID" value="MFA9478778.1"/>
    <property type="molecule type" value="Genomic_DNA"/>
</dbReference>
<evidence type="ECO:0000256" key="1">
    <source>
        <dbReference type="ARBA" id="ARBA00009981"/>
    </source>
</evidence>
<dbReference type="Gene3D" id="3.40.1620.10">
    <property type="entry name" value="YefM-like domain"/>
    <property type="match status" value="1"/>
</dbReference>
<evidence type="ECO:0000256" key="2">
    <source>
        <dbReference type="RuleBase" id="RU362080"/>
    </source>
</evidence>
<gene>
    <name evidence="3" type="ORF">ACERK3_10765</name>
</gene>
<dbReference type="Proteomes" id="UP001575105">
    <property type="component" value="Unassembled WGS sequence"/>
</dbReference>
<accession>A0ABV4U916</accession>
<dbReference type="SUPFAM" id="SSF143120">
    <property type="entry name" value="YefM-like"/>
    <property type="match status" value="1"/>
</dbReference>
<dbReference type="Pfam" id="PF02604">
    <property type="entry name" value="PhdYeFM_antitox"/>
    <property type="match status" value="1"/>
</dbReference>
<dbReference type="PANTHER" id="PTHR33713:SF10">
    <property type="entry name" value="ANTITOXIN YAFN"/>
    <property type="match status" value="1"/>
</dbReference>
<evidence type="ECO:0000313" key="3">
    <source>
        <dbReference type="EMBL" id="MFA9478778.1"/>
    </source>
</evidence>
<dbReference type="InterPro" id="IPR006442">
    <property type="entry name" value="Antitoxin_Phd/YefM"/>
</dbReference>
<dbReference type="PANTHER" id="PTHR33713">
    <property type="entry name" value="ANTITOXIN YAFN-RELATED"/>
    <property type="match status" value="1"/>
</dbReference>
<protein>
    <recommendedName>
        <fullName evidence="2">Antitoxin</fullName>
    </recommendedName>
</protein>
<comment type="function">
    <text evidence="2">Antitoxin component of a type II toxin-antitoxin (TA) system.</text>
</comment>
<evidence type="ECO:0000313" key="4">
    <source>
        <dbReference type="Proteomes" id="UP001575105"/>
    </source>
</evidence>
<organism evidence="3 4">
    <name type="scientific">Natronomicrosphaera hydrolytica</name>
    <dbReference type="NCBI Taxonomy" id="3242702"/>
    <lineage>
        <taxon>Bacteria</taxon>
        <taxon>Pseudomonadati</taxon>
        <taxon>Planctomycetota</taxon>
        <taxon>Phycisphaerae</taxon>
        <taxon>Phycisphaerales</taxon>
        <taxon>Phycisphaeraceae</taxon>
        <taxon>Natronomicrosphaera</taxon>
    </lineage>
</organism>
<comment type="caution">
    <text evidence="3">The sequence shown here is derived from an EMBL/GenBank/DDBJ whole genome shotgun (WGS) entry which is preliminary data.</text>
</comment>
<comment type="similarity">
    <text evidence="1 2">Belongs to the phD/YefM antitoxin family.</text>
</comment>
<name>A0ABV4U916_9BACT</name>
<dbReference type="InterPro" id="IPR036165">
    <property type="entry name" value="YefM-like_sf"/>
</dbReference>
<dbReference type="InterPro" id="IPR051405">
    <property type="entry name" value="phD/YefM_antitoxin"/>
</dbReference>
<dbReference type="RefSeq" id="WP_425345705.1">
    <property type="nucleotide sequence ID" value="NZ_JBGUBD010000006.1"/>
</dbReference>
<dbReference type="NCBIfam" id="TIGR01552">
    <property type="entry name" value="phd_fam"/>
    <property type="match status" value="1"/>
</dbReference>
<sequence length="96" mass="11163">MRTANIMPFTEHRQHLREHFEQVKRSNHPLIVTTNGKPAAVVISPERYDQLAEAEERLQSLEMIDKSMQDIQAGRTQPMRDALRQIADEQGVKLER</sequence>
<keyword evidence="4" id="KW-1185">Reference proteome</keyword>
<reference evidence="3 4" key="1">
    <citation type="submission" date="2024-08" db="EMBL/GenBank/DDBJ databases">
        <title>Whole-genome sequencing of halo(alkali)philic microorganisms from hypersaline lakes.</title>
        <authorList>
            <person name="Sorokin D.Y."/>
            <person name="Merkel A.Y."/>
            <person name="Messina E."/>
            <person name="Yakimov M."/>
        </authorList>
    </citation>
    <scope>NUCLEOTIDE SEQUENCE [LARGE SCALE GENOMIC DNA]</scope>
    <source>
        <strain evidence="3 4">AB-hyl4</strain>
    </source>
</reference>